<sequence length="175" mass="19224">MICFEKLSRFERKRGVKRLKSSARLGTTHHKGDSLALSFLKIRLGAEGGEDEGIWGCSKRFQKAFKTKNVLSSTPDRDSNPNLVVIGGQFYCESSAIEQITTGEVVKRAFEIKTVLSSTPDRDSNTNLVVIGYCESSAIEVYLLKMNHGTPIAEGERAVYGVGNFVRSISNDSVA</sequence>
<gene>
    <name evidence="1" type="ORF">TPAB3V08_LOCUS6211</name>
</gene>
<evidence type="ECO:0000313" key="2">
    <source>
        <dbReference type="Proteomes" id="UP001153148"/>
    </source>
</evidence>
<dbReference type="Proteomes" id="UP001153148">
    <property type="component" value="Unassembled WGS sequence"/>
</dbReference>
<protein>
    <submittedName>
        <fullName evidence="1">Uncharacterized protein</fullName>
    </submittedName>
</protein>
<dbReference type="EMBL" id="CAJPIN010009033">
    <property type="protein sequence ID" value="CAG2059246.1"/>
    <property type="molecule type" value="Genomic_DNA"/>
</dbReference>
<feature type="non-terminal residue" evidence="1">
    <location>
        <position position="175"/>
    </location>
</feature>
<comment type="caution">
    <text evidence="1">The sequence shown here is derived from an EMBL/GenBank/DDBJ whole genome shotgun (WGS) entry which is preliminary data.</text>
</comment>
<evidence type="ECO:0000313" key="1">
    <source>
        <dbReference type="EMBL" id="CAG2059246.1"/>
    </source>
</evidence>
<proteinExistence type="predicted"/>
<accession>A0ABN7P1F1</accession>
<reference evidence="1" key="1">
    <citation type="submission" date="2021-03" db="EMBL/GenBank/DDBJ databases">
        <authorList>
            <person name="Tran Van P."/>
        </authorList>
    </citation>
    <scope>NUCLEOTIDE SEQUENCE</scope>
</reference>
<organism evidence="1 2">
    <name type="scientific">Timema podura</name>
    <name type="common">Walking stick</name>
    <dbReference type="NCBI Taxonomy" id="61482"/>
    <lineage>
        <taxon>Eukaryota</taxon>
        <taxon>Metazoa</taxon>
        <taxon>Ecdysozoa</taxon>
        <taxon>Arthropoda</taxon>
        <taxon>Hexapoda</taxon>
        <taxon>Insecta</taxon>
        <taxon>Pterygota</taxon>
        <taxon>Neoptera</taxon>
        <taxon>Polyneoptera</taxon>
        <taxon>Phasmatodea</taxon>
        <taxon>Timematodea</taxon>
        <taxon>Timematoidea</taxon>
        <taxon>Timematidae</taxon>
        <taxon>Timema</taxon>
    </lineage>
</organism>
<name>A0ABN7P1F1_TIMPD</name>
<keyword evidence="2" id="KW-1185">Reference proteome</keyword>